<sequence length="77" mass="8512">MKIHLVNADWDPEAQVWVASSNDVPGLATEAHSLDDLQRKLDVMVPELLEANDLRPEKGDVVELLARRITALQPGIS</sequence>
<dbReference type="SUPFAM" id="SSF143100">
    <property type="entry name" value="TTHA1013/TTHA0281-like"/>
    <property type="match status" value="1"/>
</dbReference>
<dbReference type="Pfam" id="PF08972">
    <property type="entry name" value="DUF1902"/>
    <property type="match status" value="1"/>
</dbReference>
<evidence type="ECO:0000259" key="1">
    <source>
        <dbReference type="Pfam" id="PF08972"/>
    </source>
</evidence>
<comment type="caution">
    <text evidence="2">The sequence shown here is derived from an EMBL/GenBank/DDBJ whole genome shotgun (WGS) entry which is preliminary data.</text>
</comment>
<gene>
    <name evidence="2" type="ORF">D8I35_03660</name>
</gene>
<evidence type="ECO:0000313" key="3">
    <source>
        <dbReference type="Proteomes" id="UP000278006"/>
    </source>
</evidence>
<dbReference type="Proteomes" id="UP000278006">
    <property type="component" value="Unassembled WGS sequence"/>
</dbReference>
<feature type="domain" description="DUF1902" evidence="1">
    <location>
        <begin position="5"/>
        <end position="68"/>
    </location>
</feature>
<proteinExistence type="predicted"/>
<dbReference type="EMBL" id="RDQO01000001">
    <property type="protein sequence ID" value="RMX08866.1"/>
    <property type="molecule type" value="Genomic_DNA"/>
</dbReference>
<reference evidence="2 3" key="1">
    <citation type="submission" date="2018-10" db="EMBL/GenBank/DDBJ databases">
        <title>Draft genome of Cortibacter populi DSM10536.</title>
        <authorList>
            <person name="Bernier A.-M."/>
            <person name="Bernard K."/>
        </authorList>
    </citation>
    <scope>NUCLEOTIDE SEQUENCE [LARGE SCALE GENOMIC DNA]</scope>
    <source>
        <strain evidence="2 3">DSM 105136</strain>
    </source>
</reference>
<dbReference type="AlphaFoldDB" id="A0A3M6R0S8"/>
<protein>
    <submittedName>
        <fullName evidence="2">DUF1902 domain-containing protein</fullName>
    </submittedName>
</protein>
<keyword evidence="3" id="KW-1185">Reference proteome</keyword>
<dbReference type="InterPro" id="IPR015066">
    <property type="entry name" value="DUF1902"/>
</dbReference>
<name>A0A3M6R0S8_9BURK</name>
<dbReference type="Gene3D" id="3.30.2390.10">
    <property type="entry name" value="TTHA1013-like"/>
    <property type="match status" value="1"/>
</dbReference>
<organism evidence="2 3">
    <name type="scientific">Corticibacter populi</name>
    <dbReference type="NCBI Taxonomy" id="1550736"/>
    <lineage>
        <taxon>Bacteria</taxon>
        <taxon>Pseudomonadati</taxon>
        <taxon>Pseudomonadota</taxon>
        <taxon>Betaproteobacteria</taxon>
        <taxon>Burkholderiales</taxon>
        <taxon>Comamonadaceae</taxon>
        <taxon>Corticibacter</taxon>
    </lineage>
</organism>
<dbReference type="InterPro" id="IPR035069">
    <property type="entry name" value="TTHA1013/TTHA0281-like"/>
</dbReference>
<accession>A0A3M6R0S8</accession>
<dbReference type="OrthoDB" id="361917at2"/>
<evidence type="ECO:0000313" key="2">
    <source>
        <dbReference type="EMBL" id="RMX08866.1"/>
    </source>
</evidence>